<dbReference type="PANTHER" id="PTHR15154:SF2">
    <property type="entry name" value="HAMARTIN"/>
    <property type="match status" value="1"/>
</dbReference>
<organism evidence="3 4">
    <name type="scientific">Epichloe bromicola</name>
    <dbReference type="NCBI Taxonomy" id="79588"/>
    <lineage>
        <taxon>Eukaryota</taxon>
        <taxon>Fungi</taxon>
        <taxon>Dikarya</taxon>
        <taxon>Ascomycota</taxon>
        <taxon>Pezizomycotina</taxon>
        <taxon>Sordariomycetes</taxon>
        <taxon>Hypocreomycetidae</taxon>
        <taxon>Hypocreales</taxon>
        <taxon>Clavicipitaceae</taxon>
        <taxon>Epichloe</taxon>
    </lineage>
</organism>
<dbReference type="EMBL" id="BAAFGZ010000527">
    <property type="protein sequence ID" value="GAB0138901.1"/>
    <property type="molecule type" value="Genomic_DNA"/>
</dbReference>
<dbReference type="InterPro" id="IPR016024">
    <property type="entry name" value="ARM-type_fold"/>
</dbReference>
<evidence type="ECO:0000313" key="4">
    <source>
        <dbReference type="Proteomes" id="UP001562357"/>
    </source>
</evidence>
<feature type="compositionally biased region" description="Pro residues" evidence="2">
    <location>
        <begin position="643"/>
        <end position="657"/>
    </location>
</feature>
<feature type="compositionally biased region" description="Polar residues" evidence="2">
    <location>
        <begin position="581"/>
        <end position="592"/>
    </location>
</feature>
<feature type="compositionally biased region" description="Polar residues" evidence="2">
    <location>
        <begin position="551"/>
        <end position="567"/>
    </location>
</feature>
<sequence>AYDRSYSLLPGNITWVQTWTQRRAVRKPSSSASPSSGCLGASRRDPNIEFAATQSPPVAKGEDIALRLSVPCRMWPASLKDLIKAINTFLNSPSLPLPEALPRTINSFLQCREEYDDAAADQLQESLFSVFDKRVKGNDDQAGGPWIAIIRRLLPVLQTPERILPWFDACKGFLDREGLSTHVVDETVAALMDLVTLIDEFQVPFADGSAAKRVIHRLFELWMNRFYPALLDGNSTSEYNERLVRLSLCNFGKKRPKELLAAMDGYFVQKTHRKSTLRFLCDFIQGQPPHLHQVLDTSLFSNLLICLQQDTSTTIVSAALTTLIMLLPHMPSSLVPHLPALFNIYGRLLFWDRERSRPIKVPESDSAGAESMSRWEVATFDPEVDDQIIAHLPNYYTVLYGLYPINLMDYIRKPQRYMRHANASHADDLEVQPTEMRHRSERFRRNHLLHPNFYSLTIDSEKTDFGRWIKSEAAEVVAECMGLCLETDLYNFADMSKAAPEPGSVDAGTTNMDNGMTDGLKADGALLSGPGSKHDSWRDSHLSASDSVSSNNTPATMMRRSSQSSLPSHRDSGDGRPRPPGTNSPILTLSPSHPQLQDLIQSNKAIKSGLHQSLANDSTASLAPSHQESVAEGVAPGTLSSTRPPPPLTSNSPLPMPAELPTQVAHLQKLILLLQNDLSFERYLKQQHMAHIGDLRRKQMSEAATEAETQNLILMNRNLRSRFEDAKKSEMQAKKESEKSRARTKKWEADLANKLKTLRDESKKTHADMEALQRELEESKSECDKLRKLLCAAEVKELNFWQSMQSLEMDGTQVESLKLEVERLTRSERDHQAKELGREAAMISATEAGNRAEVLTMRLVALESDVQRTKKLFQAQIRALQAQLCEVQEERERPGANSNIAVETALAASRAKQAELQKQYSLLMRKYTALQSSLLDMQSELAQEQQPFRSALSQPQQQQISDADYSSLSTSPVMVKSQPHRAPSNAEAIGHNMASPVGSHTAGSPSGATLTHVGSHSQAEGSGPAAMPVSPDSRHFSGFQRLRRESRDKSKDDGSSGSGKPKKEKKSSGLRGIRGFV</sequence>
<feature type="region of interest" description="Disordered" evidence="2">
    <location>
        <begin position="946"/>
        <end position="1077"/>
    </location>
</feature>
<feature type="compositionally biased region" description="Basic and acidic residues" evidence="2">
    <location>
        <begin position="1042"/>
        <end position="1054"/>
    </location>
</feature>
<evidence type="ECO:0000256" key="1">
    <source>
        <dbReference type="SAM" id="Coils"/>
    </source>
</evidence>
<dbReference type="PANTHER" id="PTHR15154">
    <property type="entry name" value="HAMARTIN"/>
    <property type="match status" value="1"/>
</dbReference>
<protein>
    <recommendedName>
        <fullName evidence="5">Hamartin</fullName>
    </recommendedName>
</protein>
<accession>A0ABQ0CZM3</accession>
<feature type="region of interest" description="Disordered" evidence="2">
    <location>
        <begin position="502"/>
        <end position="592"/>
    </location>
</feature>
<reference evidence="4" key="1">
    <citation type="submission" date="2024-06" db="EMBL/GenBank/DDBJ databases">
        <title>Draft Genome Sequences of Epichloe bromicola Strains Isolated from Elymus ciliaris.</title>
        <authorList>
            <consortium name="Epichloe bromicola genome sequencing consortium"/>
            <person name="Miura A."/>
            <person name="Imano S."/>
            <person name="Ashida A."/>
            <person name="Sato I."/>
            <person name="Chiba S."/>
            <person name="Tanaka A."/>
            <person name="Camagna M."/>
            <person name="Takemoto D."/>
        </authorList>
    </citation>
    <scope>NUCLEOTIDE SEQUENCE [LARGE SCALE GENOMIC DNA]</scope>
    <source>
        <strain evidence="4">DP</strain>
    </source>
</reference>
<feature type="compositionally biased region" description="Basic and acidic residues" evidence="2">
    <location>
        <begin position="532"/>
        <end position="541"/>
    </location>
</feature>
<keyword evidence="4" id="KW-1185">Reference proteome</keyword>
<feature type="region of interest" description="Disordered" evidence="2">
    <location>
        <begin position="617"/>
        <end position="657"/>
    </location>
</feature>
<dbReference type="InterPro" id="IPR007483">
    <property type="entry name" value="Hamartin"/>
</dbReference>
<evidence type="ECO:0008006" key="5">
    <source>
        <dbReference type="Google" id="ProtNLM"/>
    </source>
</evidence>
<dbReference type="Pfam" id="PF04388">
    <property type="entry name" value="Hamartin"/>
    <property type="match status" value="1"/>
</dbReference>
<dbReference type="Proteomes" id="UP001562357">
    <property type="component" value="Unassembled WGS sequence"/>
</dbReference>
<evidence type="ECO:0000313" key="3">
    <source>
        <dbReference type="EMBL" id="GAB0138901.1"/>
    </source>
</evidence>
<evidence type="ECO:0000256" key="2">
    <source>
        <dbReference type="SAM" id="MobiDB-lite"/>
    </source>
</evidence>
<feature type="compositionally biased region" description="Polar residues" evidence="2">
    <location>
        <begin position="1001"/>
        <end position="1020"/>
    </location>
</feature>
<feature type="non-terminal residue" evidence="3">
    <location>
        <position position="1"/>
    </location>
</feature>
<feature type="coiled-coil region" evidence="1">
    <location>
        <begin position="716"/>
        <end position="789"/>
    </location>
</feature>
<keyword evidence="1" id="KW-0175">Coiled coil</keyword>
<gene>
    <name evidence="3" type="primary">g7122</name>
    <name evidence="3" type="ORF">EsDP_00007122</name>
</gene>
<feature type="compositionally biased region" description="Polar residues" evidence="2">
    <location>
        <begin position="946"/>
        <end position="972"/>
    </location>
</feature>
<feature type="compositionally biased region" description="Basic and acidic residues" evidence="2">
    <location>
        <begin position="568"/>
        <end position="577"/>
    </location>
</feature>
<proteinExistence type="predicted"/>
<name>A0ABQ0CZM3_9HYPO</name>
<dbReference type="SUPFAM" id="SSF48371">
    <property type="entry name" value="ARM repeat"/>
    <property type="match status" value="1"/>
</dbReference>
<feature type="compositionally biased region" description="Polar residues" evidence="2">
    <location>
        <begin position="617"/>
        <end position="628"/>
    </location>
</feature>
<comment type="caution">
    <text evidence="3">The sequence shown here is derived from an EMBL/GenBank/DDBJ whole genome shotgun (WGS) entry which is preliminary data.</text>
</comment>